<keyword evidence="5 11" id="KW-1133">Transmembrane helix</keyword>
<feature type="compositionally biased region" description="Basic and acidic residues" evidence="10">
    <location>
        <begin position="365"/>
        <end position="376"/>
    </location>
</feature>
<keyword evidence="4 11" id="KW-0812">Transmembrane</keyword>
<evidence type="ECO:0000256" key="2">
    <source>
        <dbReference type="ARBA" id="ARBA00009971"/>
    </source>
</evidence>
<dbReference type="PANTHER" id="PTHR22593">
    <property type="entry name" value="TRANSMEMBRANE PROTEIN 18"/>
    <property type="match status" value="1"/>
</dbReference>
<sequence>MPSAFSVSKFPVSIPAVITQTDWTEPWLVGLAAFHVLCLLLTCFSSRRYKLQVGHFLCLVTLVYCAEYINEVAAVNWRLFSKYQYFDSRGMFISIVFSAPVLLNALVIVVLWVRKALTVMTDLRALQQRRRARGRPRRSDASDLCLCRTLVVLSHLELQLEDDRDAEAASSLFTTQPGPEAANRALQACLVPGLAVVDVSWELMESWSSAWPEGPTPRRPSSGLKAEVAAPLCLVRATGSPAECTGLSADSGSLASPAASSGLPGASPEERLAGEAWRRWASVQRPYLCPYLRPYLRLYLCPYLRPYLRPYLCRVSAVPCCSREARTLKAPRPGRGRTRGSWLRMLSGRDVARVREKVDAGEKEVLRGLGREEQHQGRGHMRRPGGQFAHKSARPQPRAPCGTRLSAGVTP</sequence>
<comment type="similarity">
    <text evidence="2">Belongs to the TMEM18 family.</text>
</comment>
<dbReference type="PANTHER" id="PTHR22593:SF2">
    <property type="entry name" value="TRANSMEMBRANE PROTEIN 18"/>
    <property type="match status" value="1"/>
</dbReference>
<proteinExistence type="inferred from homology"/>
<comment type="subcellular location">
    <subcellularLocation>
        <location evidence="1">Nucleus membrane</location>
        <topology evidence="1">Multi-pass membrane protein</topology>
    </subcellularLocation>
</comment>
<accession>A0A340YA53</accession>
<dbReference type="InParanoid" id="A0A340YA53"/>
<evidence type="ECO:0000256" key="3">
    <source>
        <dbReference type="ARBA" id="ARBA00014253"/>
    </source>
</evidence>
<evidence type="ECO:0000256" key="9">
    <source>
        <dbReference type="ARBA" id="ARBA00023242"/>
    </source>
</evidence>
<reference evidence="13" key="1">
    <citation type="submission" date="2025-08" db="UniProtKB">
        <authorList>
            <consortium name="RefSeq"/>
        </authorList>
    </citation>
    <scope>IDENTIFICATION</scope>
</reference>
<keyword evidence="12" id="KW-1185">Reference proteome</keyword>
<dbReference type="AlphaFoldDB" id="A0A340YA53"/>
<dbReference type="GO" id="GO:0003677">
    <property type="term" value="F:DNA binding"/>
    <property type="evidence" value="ECO:0007669"/>
    <property type="project" value="UniProtKB-KW"/>
</dbReference>
<keyword evidence="9" id="KW-0539">Nucleus</keyword>
<dbReference type="GeneID" id="103071631"/>
<dbReference type="RefSeq" id="XP_007469322.1">
    <property type="nucleotide sequence ID" value="XM_007469260.1"/>
</dbReference>
<dbReference type="KEGG" id="lve:103071631"/>
<evidence type="ECO:0000256" key="7">
    <source>
        <dbReference type="ARBA" id="ARBA00023125"/>
    </source>
</evidence>
<evidence type="ECO:0000256" key="11">
    <source>
        <dbReference type="SAM" id="Phobius"/>
    </source>
</evidence>
<keyword evidence="8 11" id="KW-0472">Membrane</keyword>
<evidence type="ECO:0000313" key="13">
    <source>
        <dbReference type="RefSeq" id="XP_007469322.1"/>
    </source>
</evidence>
<evidence type="ECO:0000256" key="8">
    <source>
        <dbReference type="ARBA" id="ARBA00023136"/>
    </source>
</evidence>
<dbReference type="OrthoDB" id="411535at2759"/>
<gene>
    <name evidence="13" type="primary">LOC103071631</name>
</gene>
<keyword evidence="6" id="KW-0175">Coiled coil</keyword>
<feature type="transmembrane region" description="Helical" evidence="11">
    <location>
        <begin position="91"/>
        <end position="113"/>
    </location>
</feature>
<evidence type="ECO:0000313" key="12">
    <source>
        <dbReference type="Proteomes" id="UP000265300"/>
    </source>
</evidence>
<name>A0A340YA53_LIPVE</name>
<dbReference type="InterPro" id="IPR026721">
    <property type="entry name" value="TMEM18"/>
</dbReference>
<feature type="region of interest" description="Disordered" evidence="10">
    <location>
        <begin position="365"/>
        <end position="411"/>
    </location>
</feature>
<dbReference type="Pfam" id="PF14770">
    <property type="entry name" value="TMEM18"/>
    <property type="match status" value="1"/>
</dbReference>
<dbReference type="Proteomes" id="UP000265300">
    <property type="component" value="Unplaced"/>
</dbReference>
<evidence type="ECO:0000256" key="5">
    <source>
        <dbReference type="ARBA" id="ARBA00022989"/>
    </source>
</evidence>
<evidence type="ECO:0000256" key="4">
    <source>
        <dbReference type="ARBA" id="ARBA00022692"/>
    </source>
</evidence>
<organism evidence="12 13">
    <name type="scientific">Lipotes vexillifer</name>
    <name type="common">Yangtze river dolphin</name>
    <dbReference type="NCBI Taxonomy" id="118797"/>
    <lineage>
        <taxon>Eukaryota</taxon>
        <taxon>Metazoa</taxon>
        <taxon>Chordata</taxon>
        <taxon>Craniata</taxon>
        <taxon>Vertebrata</taxon>
        <taxon>Euteleostomi</taxon>
        <taxon>Mammalia</taxon>
        <taxon>Eutheria</taxon>
        <taxon>Laurasiatheria</taxon>
        <taxon>Artiodactyla</taxon>
        <taxon>Whippomorpha</taxon>
        <taxon>Cetacea</taxon>
        <taxon>Odontoceti</taxon>
        <taxon>Lipotidae</taxon>
        <taxon>Lipotes</taxon>
    </lineage>
</organism>
<evidence type="ECO:0000256" key="6">
    <source>
        <dbReference type="ARBA" id="ARBA00023054"/>
    </source>
</evidence>
<dbReference type="GO" id="GO:0031965">
    <property type="term" value="C:nuclear membrane"/>
    <property type="evidence" value="ECO:0007669"/>
    <property type="project" value="UniProtKB-SubCell"/>
</dbReference>
<feature type="transmembrane region" description="Helical" evidence="11">
    <location>
        <begin position="27"/>
        <end position="44"/>
    </location>
</feature>
<keyword evidence="7" id="KW-0238">DNA-binding</keyword>
<protein>
    <recommendedName>
        <fullName evidence="3">Transmembrane protein 18</fullName>
    </recommendedName>
</protein>
<evidence type="ECO:0000256" key="10">
    <source>
        <dbReference type="SAM" id="MobiDB-lite"/>
    </source>
</evidence>
<feature type="transmembrane region" description="Helical" evidence="11">
    <location>
        <begin position="56"/>
        <end position="79"/>
    </location>
</feature>
<evidence type="ECO:0000256" key="1">
    <source>
        <dbReference type="ARBA" id="ARBA00004232"/>
    </source>
</evidence>